<keyword evidence="8" id="KW-0472">Membrane</keyword>
<evidence type="ECO:0000256" key="1">
    <source>
        <dbReference type="ARBA" id="ARBA00004606"/>
    </source>
</evidence>
<comment type="pathway">
    <text evidence="2">Protein modification; protein glycosylation.</text>
</comment>
<protein>
    <submittedName>
        <fullName evidence="13">Protein xylosyltransferase</fullName>
    </submittedName>
</protein>
<evidence type="ECO:0000256" key="8">
    <source>
        <dbReference type="ARBA" id="ARBA00023136"/>
    </source>
</evidence>
<reference evidence="11 12" key="2">
    <citation type="submission" date="2018-11" db="EMBL/GenBank/DDBJ databases">
        <authorList>
            <consortium name="Pathogen Informatics"/>
        </authorList>
    </citation>
    <scope>NUCLEOTIDE SEQUENCE [LARGE SCALE GENOMIC DNA]</scope>
</reference>
<dbReference type="WBParaSite" id="TASK_0000320201-mRNA-1">
    <property type="protein sequence ID" value="TASK_0000320201-mRNA-1"/>
    <property type="gene ID" value="TASK_0000320201"/>
</dbReference>
<evidence type="ECO:0000256" key="10">
    <source>
        <dbReference type="ARBA" id="ARBA00038150"/>
    </source>
</evidence>
<comment type="subcellular location">
    <subcellularLocation>
        <location evidence="1">Membrane</location>
        <topology evidence="1">Single-pass type II membrane protein</topology>
    </subcellularLocation>
</comment>
<evidence type="ECO:0000256" key="2">
    <source>
        <dbReference type="ARBA" id="ARBA00004922"/>
    </source>
</evidence>
<dbReference type="GO" id="GO:0008375">
    <property type="term" value="F:acetylglucosaminyltransferase activity"/>
    <property type="evidence" value="ECO:0007669"/>
    <property type="project" value="TreeGrafter"/>
</dbReference>
<name>A0A0R3W0K8_TAEAS</name>
<dbReference type="EMBL" id="UYRS01007136">
    <property type="protein sequence ID" value="VDK27915.1"/>
    <property type="molecule type" value="Genomic_DNA"/>
</dbReference>
<proteinExistence type="inferred from homology"/>
<sequence length="107" mass="12363">MMERKEAVDGSLKSESDYFVTVDSPHHLNCLRFRHKFPVVNDRGAEMDIAFTLVVHKDPLQIARLLRMVYRKNNYHCIHVDLRSDQHFVDALNGIANCFGPNVELVP</sequence>
<keyword evidence="9" id="KW-0325">Glycoprotein</keyword>
<dbReference type="Proteomes" id="UP000282613">
    <property type="component" value="Unassembled WGS sequence"/>
</dbReference>
<keyword evidence="5" id="KW-0812">Transmembrane</keyword>
<accession>A0A0R3W0K8</accession>
<evidence type="ECO:0000256" key="6">
    <source>
        <dbReference type="ARBA" id="ARBA00022968"/>
    </source>
</evidence>
<evidence type="ECO:0000256" key="7">
    <source>
        <dbReference type="ARBA" id="ARBA00022989"/>
    </source>
</evidence>
<gene>
    <name evidence="11" type="ORF">TASK_LOCUS3203</name>
</gene>
<dbReference type="PANTHER" id="PTHR19297">
    <property type="entry name" value="GLYCOSYLTRANSFERASE 14 FAMILY MEMBER"/>
    <property type="match status" value="1"/>
</dbReference>
<dbReference type="OrthoDB" id="2019572at2759"/>
<dbReference type="GO" id="GO:0016020">
    <property type="term" value="C:membrane"/>
    <property type="evidence" value="ECO:0007669"/>
    <property type="project" value="UniProtKB-SubCell"/>
</dbReference>
<evidence type="ECO:0000256" key="9">
    <source>
        <dbReference type="ARBA" id="ARBA00023180"/>
    </source>
</evidence>
<evidence type="ECO:0000313" key="13">
    <source>
        <dbReference type="WBParaSite" id="TASK_0000320201-mRNA-1"/>
    </source>
</evidence>
<keyword evidence="3" id="KW-0328">Glycosyltransferase</keyword>
<organism evidence="13">
    <name type="scientific">Taenia asiatica</name>
    <name type="common">Asian tapeworm</name>
    <dbReference type="NCBI Taxonomy" id="60517"/>
    <lineage>
        <taxon>Eukaryota</taxon>
        <taxon>Metazoa</taxon>
        <taxon>Spiralia</taxon>
        <taxon>Lophotrochozoa</taxon>
        <taxon>Platyhelminthes</taxon>
        <taxon>Cestoda</taxon>
        <taxon>Eucestoda</taxon>
        <taxon>Cyclophyllidea</taxon>
        <taxon>Taeniidae</taxon>
        <taxon>Taenia</taxon>
    </lineage>
</organism>
<evidence type="ECO:0000313" key="12">
    <source>
        <dbReference type="Proteomes" id="UP000282613"/>
    </source>
</evidence>
<comment type="similarity">
    <text evidence="10">Belongs to the glycosyltransferase 14 family.</text>
</comment>
<keyword evidence="4" id="KW-0808">Transferase</keyword>
<keyword evidence="12" id="KW-1185">Reference proteome</keyword>
<dbReference type="InterPro" id="IPR003406">
    <property type="entry name" value="Glyco_trans_14"/>
</dbReference>
<keyword evidence="6" id="KW-0735">Signal-anchor</keyword>
<dbReference type="PANTHER" id="PTHR19297:SF191">
    <property type="entry name" value="PROTEIN XYLOSYLTRANSFERASE"/>
    <property type="match status" value="1"/>
</dbReference>
<evidence type="ECO:0000256" key="3">
    <source>
        <dbReference type="ARBA" id="ARBA00022676"/>
    </source>
</evidence>
<evidence type="ECO:0000313" key="11">
    <source>
        <dbReference type="EMBL" id="VDK27915.1"/>
    </source>
</evidence>
<dbReference type="Pfam" id="PF02485">
    <property type="entry name" value="Branch"/>
    <property type="match status" value="1"/>
</dbReference>
<dbReference type="STRING" id="60517.A0A0R3W0K8"/>
<dbReference type="AlphaFoldDB" id="A0A0R3W0K8"/>
<evidence type="ECO:0000256" key="5">
    <source>
        <dbReference type="ARBA" id="ARBA00022692"/>
    </source>
</evidence>
<evidence type="ECO:0000256" key="4">
    <source>
        <dbReference type="ARBA" id="ARBA00022679"/>
    </source>
</evidence>
<reference evidence="13" key="1">
    <citation type="submission" date="2017-02" db="UniProtKB">
        <authorList>
            <consortium name="WormBaseParasite"/>
        </authorList>
    </citation>
    <scope>IDENTIFICATION</scope>
</reference>
<keyword evidence="7" id="KW-1133">Transmembrane helix</keyword>